<comment type="similarity">
    <text evidence="1">Belongs to the short-chain dehydrogenases/reductases (SDR) family.</text>
</comment>
<keyword evidence="3" id="KW-1185">Reference proteome</keyword>
<reference evidence="2 3" key="1">
    <citation type="submission" date="2019-08" db="EMBL/GenBank/DDBJ databases">
        <title>Hyperibacter terrae gen. nov., sp. nov. and Hyperibacter viscosus sp. nov., two new members in the family Rhodospirillaceae isolated from the rhizosphere of Hypericum perforatum.</title>
        <authorList>
            <person name="Noviana Z."/>
        </authorList>
    </citation>
    <scope>NUCLEOTIDE SEQUENCE [LARGE SCALE GENOMIC DNA]</scope>
    <source>
        <strain evidence="2 3">R5913</strain>
    </source>
</reference>
<dbReference type="Gene3D" id="3.40.50.720">
    <property type="entry name" value="NAD(P)-binding Rossmann-like Domain"/>
    <property type="match status" value="1"/>
</dbReference>
<name>A0A5J6MQT5_9PROT</name>
<dbReference type="PRINTS" id="PR00081">
    <property type="entry name" value="GDHRDH"/>
</dbReference>
<dbReference type="AlphaFoldDB" id="A0A5J6MQT5"/>
<accession>A0A5J6MQT5</accession>
<dbReference type="GO" id="GO:0016616">
    <property type="term" value="F:oxidoreductase activity, acting on the CH-OH group of donors, NAD or NADP as acceptor"/>
    <property type="evidence" value="ECO:0007669"/>
    <property type="project" value="TreeGrafter"/>
</dbReference>
<organism evidence="2 3">
    <name type="scientific">Hypericibacter terrae</name>
    <dbReference type="NCBI Taxonomy" id="2602015"/>
    <lineage>
        <taxon>Bacteria</taxon>
        <taxon>Pseudomonadati</taxon>
        <taxon>Pseudomonadota</taxon>
        <taxon>Alphaproteobacteria</taxon>
        <taxon>Rhodospirillales</taxon>
        <taxon>Dongiaceae</taxon>
        <taxon>Hypericibacter</taxon>
    </lineage>
</organism>
<dbReference type="NCBIfam" id="NF009386">
    <property type="entry name" value="PRK12745.1"/>
    <property type="match status" value="1"/>
</dbReference>
<dbReference type="RefSeq" id="WP_151179537.1">
    <property type="nucleotide sequence ID" value="NZ_CP042906.1"/>
</dbReference>
<dbReference type="InterPro" id="IPR036291">
    <property type="entry name" value="NAD(P)-bd_dom_sf"/>
</dbReference>
<dbReference type="EMBL" id="CP042906">
    <property type="protein sequence ID" value="QEX19477.1"/>
    <property type="molecule type" value="Genomic_DNA"/>
</dbReference>
<proteinExistence type="inferred from homology"/>
<dbReference type="KEGG" id="htq:FRZ44_47910"/>
<evidence type="ECO:0000256" key="1">
    <source>
        <dbReference type="ARBA" id="ARBA00006484"/>
    </source>
</evidence>
<dbReference type="Pfam" id="PF13561">
    <property type="entry name" value="adh_short_C2"/>
    <property type="match status" value="1"/>
</dbReference>
<protein>
    <submittedName>
        <fullName evidence="2">3-ketoacyl-ACP reductase</fullName>
    </submittedName>
</protein>
<gene>
    <name evidence="2" type="ORF">FRZ44_47910</name>
</gene>
<dbReference type="OrthoDB" id="9803333at2"/>
<evidence type="ECO:0000313" key="3">
    <source>
        <dbReference type="Proteomes" id="UP000326202"/>
    </source>
</evidence>
<evidence type="ECO:0000313" key="2">
    <source>
        <dbReference type="EMBL" id="QEX19477.1"/>
    </source>
</evidence>
<dbReference type="InterPro" id="IPR002347">
    <property type="entry name" value="SDR_fam"/>
</dbReference>
<dbReference type="FunFam" id="3.40.50.720:FF:000084">
    <property type="entry name" value="Short-chain dehydrogenase reductase"/>
    <property type="match status" value="1"/>
</dbReference>
<sequence>MNERRVAFITGSRRGIGRAAAFALAEAGFDIVINDLERDADAETTLRGLADRGVRSRFLLGDITEIEFHGRLLDEIDREFGRLDCLVNNAGMIAQRRGDILETSPEELDSLWQINLRGTFFLTQAVARRMIAESPDRPGRSIVTITSANALMVSPEKAAYCISKSAASMAAQLFAVRLAEHGIPVFEIRPGLITTQMSGPVRERYSKMMGEGLTPIRRWGRTEEVGKAVASLATGALPYSIGQVINIDGGLLTFRL</sequence>
<dbReference type="SUPFAM" id="SSF51735">
    <property type="entry name" value="NAD(P)-binding Rossmann-fold domains"/>
    <property type="match status" value="1"/>
</dbReference>
<dbReference type="PANTHER" id="PTHR42760">
    <property type="entry name" value="SHORT-CHAIN DEHYDROGENASES/REDUCTASES FAMILY MEMBER"/>
    <property type="match status" value="1"/>
</dbReference>
<dbReference type="Proteomes" id="UP000326202">
    <property type="component" value="Chromosome"/>
</dbReference>